<keyword evidence="5" id="KW-1185">Reference proteome</keyword>
<evidence type="ECO:0000256" key="1">
    <source>
        <dbReference type="ARBA" id="ARBA00004245"/>
    </source>
</evidence>
<keyword evidence="2" id="KW-0963">Cytoplasm</keyword>
<keyword evidence="3" id="KW-0206">Cytoskeleton</keyword>
<reference evidence="4" key="1">
    <citation type="submission" date="2024-02" db="EMBL/GenBank/DDBJ databases">
        <authorList>
            <consortium name="ELIXIR-Norway"/>
            <consortium name="Elixir Norway"/>
        </authorList>
    </citation>
    <scope>NUCLEOTIDE SEQUENCE</scope>
</reference>
<evidence type="ECO:0000313" key="5">
    <source>
        <dbReference type="Proteomes" id="UP001497444"/>
    </source>
</evidence>
<gene>
    <name evidence="4" type="ORF">CSSPJE1EN1_LOCUS6518</name>
</gene>
<dbReference type="PROSITE" id="PS50896">
    <property type="entry name" value="LISH"/>
    <property type="match status" value="1"/>
</dbReference>
<accession>A0ABP0W649</accession>
<feature type="non-terminal residue" evidence="4">
    <location>
        <position position="1"/>
    </location>
</feature>
<dbReference type="InterPro" id="IPR006594">
    <property type="entry name" value="LisH"/>
</dbReference>
<sequence length="183" mass="20288">MDDYMREMGDLKTLVTKTLEKKGVLARIRAELRANVFQAIEEQDREAENNGASSFALLGKCSERAKQLHASHAGKLLMALVCEYFEWCELEHTLKVFLPELNQPRSYMRSELEELLGLKDKTKLGDAEPQPLLLSVVESYLKAEVSMQCMAGCAAAVVGQAEFLGQTLCNNHHRPTTTTAAGG</sequence>
<evidence type="ECO:0008006" key="6">
    <source>
        <dbReference type="Google" id="ProtNLM"/>
    </source>
</evidence>
<dbReference type="PANTHER" id="PTHR15431">
    <property type="entry name" value="FGFR1 ONCOGENE PARTNER/LISH DOMAIN-CONTAINING PROTEIN"/>
    <property type="match status" value="1"/>
</dbReference>
<organism evidence="4 5">
    <name type="scientific">Sphagnum jensenii</name>
    <dbReference type="NCBI Taxonomy" id="128206"/>
    <lineage>
        <taxon>Eukaryota</taxon>
        <taxon>Viridiplantae</taxon>
        <taxon>Streptophyta</taxon>
        <taxon>Embryophyta</taxon>
        <taxon>Bryophyta</taxon>
        <taxon>Sphagnophytina</taxon>
        <taxon>Sphagnopsida</taxon>
        <taxon>Sphagnales</taxon>
        <taxon>Sphagnaceae</taxon>
        <taxon>Sphagnum</taxon>
    </lineage>
</organism>
<dbReference type="Pfam" id="PF16045">
    <property type="entry name" value="LisH_2"/>
    <property type="match status" value="1"/>
</dbReference>
<name>A0ABP0W649_9BRYO</name>
<evidence type="ECO:0000256" key="2">
    <source>
        <dbReference type="ARBA" id="ARBA00022490"/>
    </source>
</evidence>
<evidence type="ECO:0000256" key="3">
    <source>
        <dbReference type="ARBA" id="ARBA00023212"/>
    </source>
</evidence>
<comment type="subcellular location">
    <subcellularLocation>
        <location evidence="1">Cytoplasm</location>
        <location evidence="1">Cytoskeleton</location>
    </subcellularLocation>
</comment>
<evidence type="ECO:0000313" key="4">
    <source>
        <dbReference type="EMBL" id="CAK9261040.1"/>
    </source>
</evidence>
<proteinExistence type="predicted"/>
<dbReference type="EMBL" id="OZ020108">
    <property type="protein sequence ID" value="CAK9261040.1"/>
    <property type="molecule type" value="Genomic_DNA"/>
</dbReference>
<dbReference type="Proteomes" id="UP001497444">
    <property type="component" value="Chromosome 13"/>
</dbReference>
<protein>
    <recommendedName>
        <fullName evidence="6">LisH domain-containing protein</fullName>
    </recommendedName>
</protein>
<dbReference type="PANTHER" id="PTHR15431:SF4">
    <property type="entry name" value="PROTEIN TONNEAU 1B"/>
    <property type="match status" value="1"/>
</dbReference>
<dbReference type="Gene3D" id="1.20.960.40">
    <property type="match status" value="1"/>
</dbReference>